<proteinExistence type="predicted"/>
<accession>A0ABP5LH16</accession>
<feature type="domain" description="Helicase C-terminal" evidence="1">
    <location>
        <begin position="797"/>
        <end position="841"/>
    </location>
</feature>
<keyword evidence="2" id="KW-0378">Hydrolase</keyword>
<dbReference type="Proteomes" id="UP001501771">
    <property type="component" value="Unassembled WGS sequence"/>
</dbReference>
<protein>
    <submittedName>
        <fullName evidence="2">DISARM system helicase DrmA</fullName>
    </submittedName>
</protein>
<keyword evidence="3" id="KW-1185">Reference proteome</keyword>
<dbReference type="GO" id="GO:0004386">
    <property type="term" value="F:helicase activity"/>
    <property type="evidence" value="ECO:0007669"/>
    <property type="project" value="UniProtKB-KW"/>
</dbReference>
<dbReference type="InterPro" id="IPR001650">
    <property type="entry name" value="Helicase_C-like"/>
</dbReference>
<dbReference type="CDD" id="cd18785">
    <property type="entry name" value="SF2_C"/>
    <property type="match status" value="1"/>
</dbReference>
<evidence type="ECO:0000313" key="2">
    <source>
        <dbReference type="EMBL" id="GAA2147035.1"/>
    </source>
</evidence>
<dbReference type="SUPFAM" id="SSF52540">
    <property type="entry name" value="P-loop containing nucleoside triphosphate hydrolases"/>
    <property type="match status" value="1"/>
</dbReference>
<evidence type="ECO:0000259" key="1">
    <source>
        <dbReference type="Pfam" id="PF00271"/>
    </source>
</evidence>
<name>A0ABP5LH16_9ACTN</name>
<keyword evidence="2" id="KW-0347">Helicase</keyword>
<dbReference type="InterPro" id="IPR027417">
    <property type="entry name" value="P-loop_NTPase"/>
</dbReference>
<dbReference type="Gene3D" id="3.40.50.300">
    <property type="entry name" value="P-loop containing nucleotide triphosphate hydrolases"/>
    <property type="match status" value="2"/>
</dbReference>
<sequence length="1025" mass="112125">MRDIQAWYDFRDRMTDALGADLMGGPQDAQLDEAPMDRFVLGILHPQDGLTMEEADSETDSAESSSAADGVFDPAVALSRMRYPSSMGFTFAVDPRASPELVIEAAAARYLPDSQTDGAWLRNESISEPIRIATGAVGPLKTPLAAGLELYTVVRAPMDGVCSVTVVLVNTQGSPPTGRRDEYCWFQPRLSVSVDTGRFVPRHSSPSQGLDDADLASYSLLYREVEDLAVGHGCAVAWDHAAQTVTRLEATFLPWYDVKLAEPAGGGGIRITMRELAEGGKLDALHALVSDYRRWIADRRAELSGLAAEHLPTAERHLADAQEAAARIERGLRLLDQDAHAAAAFRLMNEAMSLQRSRQDAQRGQGQREQVWRPFQMAFILLNLEGLTNADCPDRELADLLWFPTGGGKTEAYLGLIAYAILLRRLRDPRDGGVSVLMRYTLRLLTIQQFERAAGLICALESLRRLRLRDSEPISLGLWVGQGATPNTIADARAALRAIDRGERSKNGNPVQLLRCPVCGTGLKVSDYRILRGPDRLEVRCGNAACEFAPGLPVHLVDEDVYRVRPSLVIGTVDKFAMMAWREEVRNLFGRDCADSPPDLIVQDELHLISGPLGTMVGLYEAAVDLACTGANRPKVVASTATIRRASKQVNAVFDREARQFPPPGLTAADSYFSVEAPSHSKGTRRYLGVLAPSVSHTTLMVRTYAVLLQSAKDLPEDDEVRDAYWTLLGYFNSLRVLGGAFMQVFDDVPDRIKVVAGRAGTEPREAMNVGELTSRVDSADIPRELEILGTSLPSEETQDVVLATNMISVGVDVDRLGLMAVMGQPQTTAEYIQSTSRVGRQHPGLVVVIYNAARSRDLSHYENFASYHRALYRQVEATGATPFAARARDRGLHGMLVAMTRLMIDGLAGDPRAVQLPNHRAEVEGLCDGIVERCRNISPHEAEKVRAQLDALIDSWADACDAPSLKYAGWRSPDGALLQEAGQVLRDQTAGFPVDAPAWPTMLSLRDVDVSSSLFLVPPTVKDR</sequence>
<keyword evidence="2" id="KW-0067">ATP-binding</keyword>
<reference evidence="3" key="1">
    <citation type="journal article" date="2019" name="Int. J. Syst. Evol. Microbiol.">
        <title>The Global Catalogue of Microorganisms (GCM) 10K type strain sequencing project: providing services to taxonomists for standard genome sequencing and annotation.</title>
        <authorList>
            <consortium name="The Broad Institute Genomics Platform"/>
            <consortium name="The Broad Institute Genome Sequencing Center for Infectious Disease"/>
            <person name="Wu L."/>
            <person name="Ma J."/>
        </authorList>
    </citation>
    <scope>NUCLEOTIDE SEQUENCE [LARGE SCALE GENOMIC DNA]</scope>
    <source>
        <strain evidence="3">JCM 16022</strain>
    </source>
</reference>
<keyword evidence="2" id="KW-0547">Nucleotide-binding</keyword>
<dbReference type="EMBL" id="BAAAQR010000006">
    <property type="protein sequence ID" value="GAA2147035.1"/>
    <property type="molecule type" value="Genomic_DNA"/>
</dbReference>
<comment type="caution">
    <text evidence="2">The sequence shown here is derived from an EMBL/GenBank/DDBJ whole genome shotgun (WGS) entry which is preliminary data.</text>
</comment>
<evidence type="ECO:0000313" key="3">
    <source>
        <dbReference type="Proteomes" id="UP001501771"/>
    </source>
</evidence>
<gene>
    <name evidence="2" type="primary">drmA</name>
    <name evidence="2" type="ORF">GCM10009844_23850</name>
</gene>
<organism evidence="2 3">
    <name type="scientific">Nocardioides koreensis</name>
    <dbReference type="NCBI Taxonomy" id="433651"/>
    <lineage>
        <taxon>Bacteria</taxon>
        <taxon>Bacillati</taxon>
        <taxon>Actinomycetota</taxon>
        <taxon>Actinomycetes</taxon>
        <taxon>Propionibacteriales</taxon>
        <taxon>Nocardioidaceae</taxon>
        <taxon>Nocardioides</taxon>
    </lineage>
</organism>
<dbReference type="Pfam" id="PF00271">
    <property type="entry name" value="Helicase_C"/>
    <property type="match status" value="1"/>
</dbReference>